<dbReference type="SUPFAM" id="SSF56091">
    <property type="entry name" value="DNA ligase/mRNA capping enzyme, catalytic domain"/>
    <property type="match status" value="1"/>
</dbReference>
<gene>
    <name evidence="2" type="ORF">JOC77_000989</name>
</gene>
<dbReference type="PANTHER" id="PTHR45997">
    <property type="entry name" value="DNA LIGASE 4"/>
    <property type="match status" value="1"/>
</dbReference>
<dbReference type="InterPro" id="IPR012310">
    <property type="entry name" value="DNA_ligase_ATP-dep_cent"/>
</dbReference>
<dbReference type="EC" id="6.5.1.1" evidence="2"/>
<feature type="domain" description="ATP-dependent DNA ligase family profile" evidence="1">
    <location>
        <begin position="107"/>
        <end position="217"/>
    </location>
</feature>
<dbReference type="InterPro" id="IPR016059">
    <property type="entry name" value="DNA_ligase_ATP-dep_CS"/>
</dbReference>
<evidence type="ECO:0000259" key="1">
    <source>
        <dbReference type="PROSITE" id="PS50160"/>
    </source>
</evidence>
<dbReference type="CDD" id="cd07906">
    <property type="entry name" value="Adenylation_DNA_ligase_LigD_LigC"/>
    <property type="match status" value="1"/>
</dbReference>
<sequence length="277" mass="31775">MIHKAIKPMLLHKLNTPPSGDYIHQLKLDGFRCILSSKGDHVKLFTRHQNECTPQFPELQILFPADIVLDGEMVVLRQGKPCWESVMQRFQAGKSVKWLAEEFPAQFVAFDILYINGEDVTQKPLEERLALLDQVVSDCDVISKAKAFDDGVALFQAVKGMGLEGIVSKRIGSLYKLNTRSRDWLKVKNYKFETVQIAGLRKDNFGWSLMKDGKYVGTCEFVPSAERSAFWKIAEQIVTDEDKDWLYLDPVMHCKVKFQDYTRTGLMRTPSFVEFIL</sequence>
<dbReference type="InterPro" id="IPR029710">
    <property type="entry name" value="LIG4"/>
</dbReference>
<accession>A0ABS2QEJ7</accession>
<dbReference type="EC" id="6.5.1.6" evidence="2"/>
<name>A0ABS2QEJ7_9BACI</name>
<dbReference type="EMBL" id="JAFBFI010000003">
    <property type="protein sequence ID" value="MBM7691582.1"/>
    <property type="molecule type" value="Genomic_DNA"/>
</dbReference>
<reference evidence="2 3" key="1">
    <citation type="submission" date="2021-01" db="EMBL/GenBank/DDBJ databases">
        <title>Genomic Encyclopedia of Type Strains, Phase IV (KMG-IV): sequencing the most valuable type-strain genomes for metagenomic binning, comparative biology and taxonomic classification.</title>
        <authorList>
            <person name="Goeker M."/>
        </authorList>
    </citation>
    <scope>NUCLEOTIDE SEQUENCE [LARGE SCALE GENOMIC DNA]</scope>
    <source>
        <strain evidence="2 3">DSM 105482</strain>
    </source>
</reference>
<dbReference type="PANTHER" id="PTHR45997:SF1">
    <property type="entry name" value="DNA LIGASE 4"/>
    <property type="match status" value="1"/>
</dbReference>
<proteinExistence type="predicted"/>
<dbReference type="PROSITE" id="PS50160">
    <property type="entry name" value="DNA_LIGASE_A3"/>
    <property type="match status" value="1"/>
</dbReference>
<dbReference type="PROSITE" id="PS00697">
    <property type="entry name" value="DNA_LIGASE_A1"/>
    <property type="match status" value="1"/>
</dbReference>
<dbReference type="Gene3D" id="3.30.470.30">
    <property type="entry name" value="DNA ligase/mRNA capping enzyme"/>
    <property type="match status" value="1"/>
</dbReference>
<dbReference type="GO" id="GO:0003910">
    <property type="term" value="F:DNA ligase (ATP) activity"/>
    <property type="evidence" value="ECO:0007669"/>
    <property type="project" value="UniProtKB-EC"/>
</dbReference>
<evidence type="ECO:0000313" key="3">
    <source>
        <dbReference type="Proteomes" id="UP000823486"/>
    </source>
</evidence>
<keyword evidence="3" id="KW-1185">Reference proteome</keyword>
<comment type="caution">
    <text evidence="2">The sequence shown here is derived from an EMBL/GenBank/DDBJ whole genome shotgun (WGS) entry which is preliminary data.</text>
</comment>
<evidence type="ECO:0000313" key="2">
    <source>
        <dbReference type="EMBL" id="MBM7691582.1"/>
    </source>
</evidence>
<keyword evidence="2" id="KW-0436">Ligase</keyword>
<dbReference type="Proteomes" id="UP000823486">
    <property type="component" value="Unassembled WGS sequence"/>
</dbReference>
<dbReference type="Pfam" id="PF01068">
    <property type="entry name" value="DNA_ligase_A_M"/>
    <property type="match status" value="1"/>
</dbReference>
<organism evidence="2 3">
    <name type="scientific">Peribacillus deserti</name>
    <dbReference type="NCBI Taxonomy" id="673318"/>
    <lineage>
        <taxon>Bacteria</taxon>
        <taxon>Bacillati</taxon>
        <taxon>Bacillota</taxon>
        <taxon>Bacilli</taxon>
        <taxon>Bacillales</taxon>
        <taxon>Bacillaceae</taxon>
        <taxon>Peribacillus</taxon>
    </lineage>
</organism>
<dbReference type="RefSeq" id="WP_204539390.1">
    <property type="nucleotide sequence ID" value="NZ_JAFBFI010000003.1"/>
</dbReference>
<protein>
    <submittedName>
        <fullName evidence="2">DNA ligase-1</fullName>
        <ecNumber evidence="2">6.5.1.1</ecNumber>
        <ecNumber evidence="2">6.5.1.6</ecNumber>
        <ecNumber evidence="2">6.5.1.7</ecNumber>
    </submittedName>
</protein>
<dbReference type="EC" id="6.5.1.7" evidence="2"/>